<evidence type="ECO:0000256" key="6">
    <source>
        <dbReference type="ARBA" id="ARBA00023180"/>
    </source>
</evidence>
<dbReference type="EMBL" id="JAEAOA010001716">
    <property type="protein sequence ID" value="KAK3599287.1"/>
    <property type="molecule type" value="Genomic_DNA"/>
</dbReference>
<dbReference type="GO" id="GO:0050982">
    <property type="term" value="P:detection of mechanical stimulus"/>
    <property type="evidence" value="ECO:0007669"/>
    <property type="project" value="TreeGrafter"/>
</dbReference>
<feature type="transmembrane region" description="Helical" evidence="8">
    <location>
        <begin position="440"/>
        <end position="461"/>
    </location>
</feature>
<dbReference type="GO" id="GO:0016020">
    <property type="term" value="C:membrane"/>
    <property type="evidence" value="ECO:0007669"/>
    <property type="project" value="UniProtKB-SubCell"/>
</dbReference>
<comment type="similarity">
    <text evidence="2">Belongs to the polycystin family.</text>
</comment>
<feature type="transmembrane region" description="Helical" evidence="8">
    <location>
        <begin position="481"/>
        <end position="503"/>
    </location>
</feature>
<dbReference type="Pfam" id="PF20519">
    <property type="entry name" value="Polycystin_dom"/>
    <property type="match status" value="1"/>
</dbReference>
<proteinExistence type="inferred from homology"/>
<keyword evidence="3 8" id="KW-0812">Transmembrane</keyword>
<dbReference type="Proteomes" id="UP001195483">
    <property type="component" value="Unassembled WGS sequence"/>
</dbReference>
<accession>A0AAE0SW20</accession>
<evidence type="ECO:0000256" key="8">
    <source>
        <dbReference type="SAM" id="Phobius"/>
    </source>
</evidence>
<dbReference type="InterPro" id="IPR046791">
    <property type="entry name" value="Polycystin_dom"/>
</dbReference>
<evidence type="ECO:0000259" key="9">
    <source>
        <dbReference type="Pfam" id="PF08016"/>
    </source>
</evidence>
<keyword evidence="5 8" id="KW-0472">Membrane</keyword>
<dbReference type="InterPro" id="IPR003915">
    <property type="entry name" value="PKD_2"/>
</dbReference>
<feature type="domain" description="Polycystin cation channel PKD1/PKD2" evidence="9">
    <location>
        <begin position="354"/>
        <end position="569"/>
    </location>
</feature>
<evidence type="ECO:0000256" key="2">
    <source>
        <dbReference type="ARBA" id="ARBA00007200"/>
    </source>
</evidence>
<keyword evidence="6" id="KW-0325">Glycoprotein</keyword>
<evidence type="ECO:0000256" key="1">
    <source>
        <dbReference type="ARBA" id="ARBA00004141"/>
    </source>
</evidence>
<evidence type="ECO:0000256" key="3">
    <source>
        <dbReference type="ARBA" id="ARBA00022692"/>
    </source>
</evidence>
<evidence type="ECO:0000259" key="10">
    <source>
        <dbReference type="Pfam" id="PF20519"/>
    </source>
</evidence>
<protein>
    <submittedName>
        <fullName evidence="11">Uncharacterized protein</fullName>
    </submittedName>
</protein>
<gene>
    <name evidence="11" type="ORF">CHS0354_028643</name>
</gene>
<comment type="caution">
    <text evidence="11">The sequence shown here is derived from an EMBL/GenBank/DDBJ whole genome shotgun (WGS) entry which is preliminary data.</text>
</comment>
<dbReference type="AlphaFoldDB" id="A0AAE0SW20"/>
<feature type="transmembrane region" description="Helical" evidence="8">
    <location>
        <begin position="396"/>
        <end position="420"/>
    </location>
</feature>
<dbReference type="GO" id="GO:0005509">
    <property type="term" value="F:calcium ion binding"/>
    <property type="evidence" value="ECO:0007669"/>
    <property type="project" value="InterPro"/>
</dbReference>
<dbReference type="InterPro" id="IPR051223">
    <property type="entry name" value="Polycystin"/>
</dbReference>
<dbReference type="PRINTS" id="PR01433">
    <property type="entry name" value="POLYCYSTIN2"/>
</dbReference>
<sequence>MSATISILFSIANDGDLTLDRETIMRQYRGFFGGTAGTNLVDNLNWYDLLSFELVRSTLIRIALKRKPAPPVSRTVLLDTKKHREFDLKVRGALLDVSINLFYLWILFSIGYCNRDDRSYMLRKTISDAFLSPENQTQFQEIKNMPQYFEWLNRTAINTLFPEREYNHVNLLWRKKEFISGYSLYRLGPPRLRQVRTTRETCSVPYIDSGSCYLAYEITKEDSSSYCVGWKQRPCPADEKIKKFSSDAWTFTNPQDIWGIPVTGEYTMYSGGGYIANMAVNRDITMWILNELWAESWIDRQTRAVMLEFTLYNADVNFFIYNIFVMETPETGGVTPFYSIQPLRLYMHTGALGMYTLACEVIFLLFVVVNTVLVILKLCQQKRSYFRESWQVIDLLALIGCYVAIILYFVRFALAMETIARFNNDKKSFVNFQHIAASDQAVVLIIALLIFVATIRFLKIISFSKRVNALIKVFSFAGKDIIHFIVIFAIFLLIYAAFGYLLFGSRLDMYSCFRDALSTLFISMIGKNTYTEMNLTDPVMAKIYFMLFVVVIVYMVLTIFLALLEHSIDKVNEDIAKDESEDLMDHLTEMLRDLFGLNGGNKTSHVKGKISLNFVPN</sequence>
<reference evidence="11" key="1">
    <citation type="journal article" date="2021" name="Genome Biol. Evol.">
        <title>A High-Quality Reference Genome for a Parasitic Bivalve with Doubly Uniparental Inheritance (Bivalvia: Unionida).</title>
        <authorList>
            <person name="Smith C.H."/>
        </authorList>
    </citation>
    <scope>NUCLEOTIDE SEQUENCE</scope>
    <source>
        <strain evidence="11">CHS0354</strain>
    </source>
</reference>
<name>A0AAE0SW20_9BIVA</name>
<dbReference type="InterPro" id="IPR013122">
    <property type="entry name" value="PKD1_2_channel"/>
</dbReference>
<dbReference type="PANTHER" id="PTHR10877">
    <property type="entry name" value="POLYCYSTIN FAMILY MEMBER"/>
    <property type="match status" value="1"/>
</dbReference>
<evidence type="ECO:0000256" key="7">
    <source>
        <dbReference type="PIRSR" id="PIRSR603915-2"/>
    </source>
</evidence>
<dbReference type="Pfam" id="PF08016">
    <property type="entry name" value="PKD_channel"/>
    <property type="match status" value="1"/>
</dbReference>
<keyword evidence="12" id="KW-1185">Reference proteome</keyword>
<keyword evidence="4 8" id="KW-1133">Transmembrane helix</keyword>
<evidence type="ECO:0000313" key="11">
    <source>
        <dbReference type="EMBL" id="KAK3599287.1"/>
    </source>
</evidence>
<feature type="domain" description="Polycystin" evidence="10">
    <location>
        <begin position="139"/>
        <end position="346"/>
    </location>
</feature>
<reference evidence="11" key="2">
    <citation type="journal article" date="2021" name="Genome Biol. Evol.">
        <title>Developing a high-quality reference genome for a parasitic bivalve with doubly uniparental inheritance (Bivalvia: Unionida).</title>
        <authorList>
            <person name="Smith C.H."/>
        </authorList>
    </citation>
    <scope>NUCLEOTIDE SEQUENCE</scope>
    <source>
        <strain evidence="11">CHS0354</strain>
        <tissue evidence="11">Mantle</tissue>
    </source>
</reference>
<evidence type="ECO:0000256" key="4">
    <source>
        <dbReference type="ARBA" id="ARBA00022989"/>
    </source>
</evidence>
<feature type="transmembrane region" description="Helical" evidence="8">
    <location>
        <begin position="352"/>
        <end position="376"/>
    </location>
</feature>
<dbReference type="PANTHER" id="PTHR10877:SF194">
    <property type="entry name" value="LOCATION OF VULVA DEFECTIVE 1"/>
    <property type="match status" value="1"/>
</dbReference>
<feature type="transmembrane region" description="Helical" evidence="8">
    <location>
        <begin position="93"/>
        <end position="112"/>
    </location>
</feature>
<dbReference type="GO" id="GO:0005262">
    <property type="term" value="F:calcium channel activity"/>
    <property type="evidence" value="ECO:0007669"/>
    <property type="project" value="TreeGrafter"/>
</dbReference>
<dbReference type="Gene3D" id="1.10.287.70">
    <property type="match status" value="1"/>
</dbReference>
<reference evidence="11" key="3">
    <citation type="submission" date="2023-05" db="EMBL/GenBank/DDBJ databases">
        <authorList>
            <person name="Smith C.H."/>
        </authorList>
    </citation>
    <scope>NUCLEOTIDE SEQUENCE</scope>
    <source>
        <strain evidence="11">CHS0354</strain>
        <tissue evidence="11">Mantle</tissue>
    </source>
</reference>
<feature type="disulfide bond" evidence="7">
    <location>
        <begin position="202"/>
        <end position="212"/>
    </location>
</feature>
<organism evidence="11 12">
    <name type="scientific">Potamilus streckersoni</name>
    <dbReference type="NCBI Taxonomy" id="2493646"/>
    <lineage>
        <taxon>Eukaryota</taxon>
        <taxon>Metazoa</taxon>
        <taxon>Spiralia</taxon>
        <taxon>Lophotrochozoa</taxon>
        <taxon>Mollusca</taxon>
        <taxon>Bivalvia</taxon>
        <taxon>Autobranchia</taxon>
        <taxon>Heteroconchia</taxon>
        <taxon>Palaeoheterodonta</taxon>
        <taxon>Unionida</taxon>
        <taxon>Unionoidea</taxon>
        <taxon>Unionidae</taxon>
        <taxon>Ambleminae</taxon>
        <taxon>Lampsilini</taxon>
        <taxon>Potamilus</taxon>
    </lineage>
</organism>
<comment type="subcellular location">
    <subcellularLocation>
        <location evidence="1">Membrane</location>
        <topology evidence="1">Multi-pass membrane protein</topology>
    </subcellularLocation>
</comment>
<evidence type="ECO:0000256" key="5">
    <source>
        <dbReference type="ARBA" id="ARBA00023136"/>
    </source>
</evidence>
<evidence type="ECO:0000313" key="12">
    <source>
        <dbReference type="Proteomes" id="UP001195483"/>
    </source>
</evidence>
<feature type="transmembrane region" description="Helical" evidence="8">
    <location>
        <begin position="543"/>
        <end position="564"/>
    </location>
</feature>